<protein>
    <submittedName>
        <fullName evidence="5">Alpha/beta hydrolase</fullName>
    </submittedName>
</protein>
<dbReference type="InterPro" id="IPR029058">
    <property type="entry name" value="AB_hydrolase_fold"/>
</dbReference>
<dbReference type="GO" id="GO:0016787">
    <property type="term" value="F:hydrolase activity"/>
    <property type="evidence" value="ECO:0007669"/>
    <property type="project" value="UniProtKB-KW"/>
</dbReference>
<reference evidence="5 6" key="1">
    <citation type="submission" date="2021-05" db="EMBL/GenBank/DDBJ databases">
        <title>Kineosporia and Streptomyces sp. nov. two new marine actinobacteria isolated from Coral.</title>
        <authorList>
            <person name="Buangrab K."/>
            <person name="Sutthacheep M."/>
            <person name="Yeemin T."/>
            <person name="Harunari E."/>
            <person name="Igarashi Y."/>
            <person name="Kanchanasin P."/>
            <person name="Tanasupawat S."/>
            <person name="Phongsopitanun W."/>
        </authorList>
    </citation>
    <scope>NUCLEOTIDE SEQUENCE [LARGE SCALE GENOMIC DNA]</scope>
    <source>
        <strain evidence="5 6">J2-2</strain>
    </source>
</reference>
<dbReference type="EMBL" id="JAHBAY010000005">
    <property type="protein sequence ID" value="MBT0770077.1"/>
    <property type="molecule type" value="Genomic_DNA"/>
</dbReference>
<keyword evidence="2 5" id="KW-0378">Hydrolase</keyword>
<comment type="similarity">
    <text evidence="1">Belongs to the 'GDXG' lipolytic enzyme family.</text>
</comment>
<dbReference type="PROSITE" id="PS01173">
    <property type="entry name" value="LIPASE_GDXG_HIS"/>
    <property type="match status" value="1"/>
</dbReference>
<dbReference type="Gene3D" id="3.40.50.1820">
    <property type="entry name" value="alpha/beta hydrolase"/>
    <property type="match status" value="1"/>
</dbReference>
<dbReference type="SUPFAM" id="SSF53474">
    <property type="entry name" value="alpha/beta-Hydrolases"/>
    <property type="match status" value="1"/>
</dbReference>
<evidence type="ECO:0000259" key="4">
    <source>
        <dbReference type="Pfam" id="PF07859"/>
    </source>
</evidence>
<dbReference type="PROSITE" id="PS01174">
    <property type="entry name" value="LIPASE_GDXG_SER"/>
    <property type="match status" value="1"/>
</dbReference>
<gene>
    <name evidence="5" type="ORF">KIH74_14150</name>
</gene>
<accession>A0ABS5TG53</accession>
<evidence type="ECO:0000256" key="2">
    <source>
        <dbReference type="ARBA" id="ARBA00022801"/>
    </source>
</evidence>
<sequence>MTTAPLTIEQRRAGYATTITRELPDGATQRATTLGGRPALELTLAGQHDDARLLYLHGGGYIVGSPATHAGLTAELSRLTGIPAVSVDYRLAPEHPFPAAVEDGLAAYRELLTVVHHSRLVLAGDSAGAGLAVATLIAARRAGLPMPAAAVLFSPFTDLTLSGGSLTTKHGVDPIFTRASLEPFVRHYLAGHDPADELASPFLAGLTGLPPLLVQAGSSEVLLDDAVRLAARAATDEVDITLQVTPGAAHVFQNRFGDDGAADAAMLRAAAFLRAALNQN</sequence>
<evidence type="ECO:0000313" key="5">
    <source>
        <dbReference type="EMBL" id="MBT0770077.1"/>
    </source>
</evidence>
<dbReference type="PANTHER" id="PTHR48081:SF30">
    <property type="entry name" value="ACETYL-HYDROLASE LIPR-RELATED"/>
    <property type="match status" value="1"/>
</dbReference>
<proteinExistence type="inferred from homology"/>
<dbReference type="RefSeq" id="WP_214156369.1">
    <property type="nucleotide sequence ID" value="NZ_JAHBAY010000005.1"/>
</dbReference>
<feature type="active site" evidence="3">
    <location>
        <position position="126"/>
    </location>
</feature>
<dbReference type="InterPro" id="IPR033140">
    <property type="entry name" value="Lipase_GDXG_put_SER_AS"/>
</dbReference>
<name>A0ABS5TG53_9ACTN</name>
<dbReference type="Proteomes" id="UP001197247">
    <property type="component" value="Unassembled WGS sequence"/>
</dbReference>
<dbReference type="InterPro" id="IPR002168">
    <property type="entry name" value="Lipase_GDXG_HIS_AS"/>
</dbReference>
<dbReference type="InterPro" id="IPR050300">
    <property type="entry name" value="GDXG_lipolytic_enzyme"/>
</dbReference>
<dbReference type="Pfam" id="PF07859">
    <property type="entry name" value="Abhydrolase_3"/>
    <property type="match status" value="1"/>
</dbReference>
<feature type="domain" description="Alpha/beta hydrolase fold-3" evidence="4">
    <location>
        <begin position="53"/>
        <end position="253"/>
    </location>
</feature>
<keyword evidence="6" id="KW-1185">Reference proteome</keyword>
<dbReference type="InterPro" id="IPR013094">
    <property type="entry name" value="AB_hydrolase_3"/>
</dbReference>
<organism evidence="5 6">
    <name type="scientific">Kineosporia corallincola</name>
    <dbReference type="NCBI Taxonomy" id="2835133"/>
    <lineage>
        <taxon>Bacteria</taxon>
        <taxon>Bacillati</taxon>
        <taxon>Actinomycetota</taxon>
        <taxon>Actinomycetes</taxon>
        <taxon>Kineosporiales</taxon>
        <taxon>Kineosporiaceae</taxon>
        <taxon>Kineosporia</taxon>
    </lineage>
</organism>
<evidence type="ECO:0000256" key="3">
    <source>
        <dbReference type="PROSITE-ProRule" id="PRU10038"/>
    </source>
</evidence>
<dbReference type="PANTHER" id="PTHR48081">
    <property type="entry name" value="AB HYDROLASE SUPERFAMILY PROTEIN C4A8.06C"/>
    <property type="match status" value="1"/>
</dbReference>
<evidence type="ECO:0000256" key="1">
    <source>
        <dbReference type="ARBA" id="ARBA00010515"/>
    </source>
</evidence>
<evidence type="ECO:0000313" key="6">
    <source>
        <dbReference type="Proteomes" id="UP001197247"/>
    </source>
</evidence>
<comment type="caution">
    <text evidence="5">The sequence shown here is derived from an EMBL/GenBank/DDBJ whole genome shotgun (WGS) entry which is preliminary data.</text>
</comment>